<accession>A0A150MJQ8</accession>
<sequence>MSGHASELARRPCVRAGAFTHCRAQTVSHCINSEGCPKSVRIAFAFGTLFWIKKKKTVPLLVS</sequence>
<comment type="caution">
    <text evidence="1">The sequence shown here is derived from an EMBL/GenBank/DDBJ whole genome shotgun (WGS) entry which is preliminary data.</text>
</comment>
<protein>
    <submittedName>
        <fullName evidence="1">Uncharacterized protein</fullName>
    </submittedName>
</protein>
<proteinExistence type="predicted"/>
<name>A0A150MJQ8_9BACL</name>
<evidence type="ECO:0000313" key="1">
    <source>
        <dbReference type="EMBL" id="KYD24764.1"/>
    </source>
</evidence>
<evidence type="ECO:0000313" key="2">
    <source>
        <dbReference type="Proteomes" id="UP000075324"/>
    </source>
</evidence>
<reference evidence="1 2" key="1">
    <citation type="submission" date="2016-01" db="EMBL/GenBank/DDBJ databases">
        <title>Draft Genome Sequences of Seven Thermophilic Sporeformers Isolated from Foods.</title>
        <authorList>
            <person name="Berendsen E.M."/>
            <person name="Wells-Bennik M.H."/>
            <person name="Krawcyk A.O."/>
            <person name="De Jong A."/>
            <person name="Holsappel S."/>
            <person name="Eijlander R.T."/>
            <person name="Kuipers O.P."/>
        </authorList>
    </citation>
    <scope>NUCLEOTIDE SEQUENCE [LARGE SCALE GENOMIC DNA]</scope>
    <source>
        <strain evidence="1 2">B4110</strain>
    </source>
</reference>
<dbReference type="AlphaFoldDB" id="A0A150MJQ8"/>
<dbReference type="EMBL" id="LQYW01000147">
    <property type="protein sequence ID" value="KYD24764.1"/>
    <property type="molecule type" value="Genomic_DNA"/>
</dbReference>
<dbReference type="Proteomes" id="UP000075324">
    <property type="component" value="Unassembled WGS sequence"/>
</dbReference>
<organism evidence="1 2">
    <name type="scientific">Parageobacillus toebii</name>
    <dbReference type="NCBI Taxonomy" id="153151"/>
    <lineage>
        <taxon>Bacteria</taxon>
        <taxon>Bacillati</taxon>
        <taxon>Bacillota</taxon>
        <taxon>Bacilli</taxon>
        <taxon>Bacillales</taxon>
        <taxon>Anoxybacillaceae</taxon>
        <taxon>Parageobacillus</taxon>
    </lineage>
</organism>
<gene>
    <name evidence="1" type="ORF">B4110_1547</name>
</gene>